<dbReference type="AlphaFoldDB" id="A0A6F8PJT0"/>
<keyword evidence="1" id="KW-0472">Membrane</keyword>
<dbReference type="EMBL" id="AP021888">
    <property type="protein sequence ID" value="BBP42361.1"/>
    <property type="molecule type" value="Genomic_DNA"/>
</dbReference>
<gene>
    <name evidence="2" type="ORF">THMIRHAT_01070</name>
</gene>
<evidence type="ECO:0000313" key="3">
    <source>
        <dbReference type="Proteomes" id="UP000501466"/>
    </source>
</evidence>
<proteinExistence type="predicted"/>
<evidence type="ECO:0000313" key="2">
    <source>
        <dbReference type="EMBL" id="BBP42361.1"/>
    </source>
</evidence>
<organism evidence="2 3">
    <name type="scientific">Thiosulfativibrio zosterae</name>
    <dbReference type="NCBI Taxonomy" id="2675053"/>
    <lineage>
        <taxon>Bacteria</taxon>
        <taxon>Pseudomonadati</taxon>
        <taxon>Pseudomonadota</taxon>
        <taxon>Gammaproteobacteria</taxon>
        <taxon>Thiotrichales</taxon>
        <taxon>Piscirickettsiaceae</taxon>
        <taxon>Thiosulfativibrio</taxon>
    </lineage>
</organism>
<evidence type="ECO:0000256" key="1">
    <source>
        <dbReference type="SAM" id="Phobius"/>
    </source>
</evidence>
<accession>A0A6F8PJT0</accession>
<dbReference type="Proteomes" id="UP000501466">
    <property type="component" value="Chromosome"/>
</dbReference>
<protein>
    <recommendedName>
        <fullName evidence="4">Protein BatD</fullName>
    </recommendedName>
</protein>
<sequence length="506" mass="58035">MVSSTKLKVIMGAFLGVCLVLMSTLAEAVVKVYPRTVQLGEPVTLVLTGEKIEQDFEQIDKSPIRQHFEIYEVEGNADRVRLTLYPLRVGDWTLPKMQAGQIDFAGVTIQVKENSAVEVKWQHPDSSLPIFAQQRYVWQGVVKTEPEFAVTLEAHPHQKPPIETFFTAQPVAIDRGLFGEERHFLMAFWSEQAGSFALRSPVIRVKNNSQKTWLFFDNTQTVKVKSLPNYLPLNMPVGQLAVQSDPLPWFLEASELNLWSLRVTGDNILADRLPNVPQKLQNSPALEWLSPTQKQYQAWSKLGWKTTQIWEMPFRAQHLGWVTLPPLRLTYFDVTTQQLQDVVLPATLKWVLPSGAFVFFKTLIGFLGLGLGLLLWLWVKAWFLKWQTYRMIEAATDNQQVWLAIRQLIIKIQNDSFGQIKPQFNELALSIEAGFNLWFNQNKTNVSHETLDVIEAFNRHFYGAEALPLHESQRLAQSWLSQQSATQMLLNELRTMRYFLKATPKA</sequence>
<dbReference type="RefSeq" id="WP_173289718.1">
    <property type="nucleotide sequence ID" value="NZ_AP021888.1"/>
</dbReference>
<keyword evidence="1" id="KW-1133">Transmembrane helix</keyword>
<evidence type="ECO:0008006" key="4">
    <source>
        <dbReference type="Google" id="ProtNLM"/>
    </source>
</evidence>
<reference evidence="3" key="1">
    <citation type="submission" date="2019-11" db="EMBL/GenBank/DDBJ databases">
        <title>Isolation and characterization of two novel species in the genus Thiomicrorhabdus.</title>
        <authorList>
            <person name="Mochizuki J."/>
            <person name="Kojima H."/>
            <person name="Fukui M."/>
        </authorList>
    </citation>
    <scope>NUCLEOTIDE SEQUENCE [LARGE SCALE GENOMIC DNA]</scope>
    <source>
        <strain evidence="3">AkT22</strain>
    </source>
</reference>
<feature type="transmembrane region" description="Helical" evidence="1">
    <location>
        <begin position="357"/>
        <end position="379"/>
    </location>
</feature>
<keyword evidence="1" id="KW-0812">Transmembrane</keyword>
<dbReference type="KEGG" id="tzo:THMIRHAT_01070"/>
<keyword evidence="3" id="KW-1185">Reference proteome</keyword>
<name>A0A6F8PJT0_9GAMM</name>